<evidence type="ECO:0000313" key="2">
    <source>
        <dbReference type="EMBL" id="MBH5386665.1"/>
    </source>
</evidence>
<accession>A0ABS0P071</accession>
<reference evidence="2 3" key="1">
    <citation type="submission" date="2020-07" db="EMBL/GenBank/DDBJ databases">
        <title>Bradyrhizobium diversity isolated from nodules of indigenous legumes of Western Australia.</title>
        <authorList>
            <person name="Klepa M.S."/>
        </authorList>
    </citation>
    <scope>NUCLEOTIDE SEQUENCE [LARGE SCALE GENOMIC DNA]</scope>
    <source>
        <strain evidence="2 3">CNPSo 4019</strain>
    </source>
</reference>
<dbReference type="PANTHER" id="PTHR30619:SF1">
    <property type="entry name" value="RECOMBINATION PROTEIN 2"/>
    <property type="match status" value="1"/>
</dbReference>
<proteinExistence type="predicted"/>
<gene>
    <name evidence="2" type="ORF">H1B27_10260</name>
</gene>
<dbReference type="SUPFAM" id="SSF56281">
    <property type="entry name" value="Metallo-hydrolase/oxidoreductase"/>
    <property type="match status" value="1"/>
</dbReference>
<evidence type="ECO:0000313" key="3">
    <source>
        <dbReference type="Proteomes" id="UP001194539"/>
    </source>
</evidence>
<dbReference type="Pfam" id="PF00753">
    <property type="entry name" value="Lactamase_B"/>
    <property type="match status" value="1"/>
</dbReference>
<dbReference type="InterPro" id="IPR036866">
    <property type="entry name" value="RibonucZ/Hydroxyglut_hydro"/>
</dbReference>
<dbReference type="Gene3D" id="3.60.15.10">
    <property type="entry name" value="Ribonuclease Z/Hydroxyacylglutathione hydrolase-like"/>
    <property type="match status" value="2"/>
</dbReference>
<feature type="domain" description="Metallo-beta-lactamase" evidence="1">
    <location>
        <begin position="33"/>
        <end position="81"/>
    </location>
</feature>
<sequence length="499" mass="54191">MAPPAGGAIVRMYRIGHGDCFLLAFGGDSKPVHVLIDCGYKPGSPGFLKSTPDDVVADIRAVTNDKIDIAIITHEHQDHVNAITKKRFDGLKVDEVWFAWTESREDKLAKRLRKKYGDNVRALVAASNRLAASDPAQARRISELIALEIGGEMEATPTRIAAAGTMAAEGGSDNKRSMQVLRGCSSKDPRCIYPHKEIIALPGAKSVRVFALGPPYDEDLLEDLDPHDGEGFPKHGLTGGSIAPSFAAAVNQNGKSGDAGSPFSARHSIQLERISRDAAVSRWFKAHYGTGAGKVGTHDDEIPSASKFRRIDNDWLLAAEHLALAMGNDTNNASLVLAFELGKGGKVLLFAGDAQRGNWASWAAKPFKDGEGEVEVRELLGRTVLYKTGHHGSHNATLTGNEMSKVPNLAWLGRGRYAGEFTAMITAVRKWADGKAGWDHPLKAIKTALMERCGGRVFQTDTDFARMSKHDEASDRSWNAFQQCASGNNLYFDYRIDPD</sequence>
<dbReference type="InterPro" id="IPR001279">
    <property type="entry name" value="Metallo-B-lactamas"/>
</dbReference>
<name>A0ABS0P071_9BRAD</name>
<dbReference type="Proteomes" id="UP001194539">
    <property type="component" value="Unassembled WGS sequence"/>
</dbReference>
<comment type="caution">
    <text evidence="2">The sequence shown here is derived from an EMBL/GenBank/DDBJ whole genome shotgun (WGS) entry which is preliminary data.</text>
</comment>
<dbReference type="EMBL" id="JACEGD010000008">
    <property type="protein sequence ID" value="MBH5386665.1"/>
    <property type="molecule type" value="Genomic_DNA"/>
</dbReference>
<evidence type="ECO:0000259" key="1">
    <source>
        <dbReference type="Pfam" id="PF00753"/>
    </source>
</evidence>
<dbReference type="PANTHER" id="PTHR30619">
    <property type="entry name" value="DNA INTERNALIZATION/COMPETENCE PROTEIN COMEC/REC2"/>
    <property type="match status" value="1"/>
</dbReference>
<protein>
    <recommendedName>
        <fullName evidence="1">Metallo-beta-lactamase domain-containing protein</fullName>
    </recommendedName>
</protein>
<dbReference type="InterPro" id="IPR052159">
    <property type="entry name" value="Competence_DNA_uptake"/>
</dbReference>
<organism evidence="2 3">
    <name type="scientific">Bradyrhizobium diversitatis</name>
    <dbReference type="NCBI Taxonomy" id="2755406"/>
    <lineage>
        <taxon>Bacteria</taxon>
        <taxon>Pseudomonadati</taxon>
        <taxon>Pseudomonadota</taxon>
        <taxon>Alphaproteobacteria</taxon>
        <taxon>Hyphomicrobiales</taxon>
        <taxon>Nitrobacteraceae</taxon>
        <taxon>Bradyrhizobium</taxon>
    </lineage>
</organism>
<keyword evidence="3" id="KW-1185">Reference proteome</keyword>